<reference evidence="2" key="1">
    <citation type="journal article" date="2019" name="Int. J. Syst. Evol. Microbiol.">
        <title>The Global Catalogue of Microorganisms (GCM) 10K type strain sequencing project: providing services to taxonomists for standard genome sequencing and annotation.</title>
        <authorList>
            <consortium name="The Broad Institute Genomics Platform"/>
            <consortium name="The Broad Institute Genome Sequencing Center for Infectious Disease"/>
            <person name="Wu L."/>
            <person name="Ma J."/>
        </authorList>
    </citation>
    <scope>NUCLEOTIDE SEQUENCE [LARGE SCALE GENOMIC DNA]</scope>
    <source>
        <strain evidence="2">JCM 32306</strain>
    </source>
</reference>
<dbReference type="Proteomes" id="UP000619118">
    <property type="component" value="Unassembled WGS sequence"/>
</dbReference>
<organism evidence="1 2">
    <name type="scientific">Shewanella litoralis</name>
    <dbReference type="NCBI Taxonomy" id="2282700"/>
    <lineage>
        <taxon>Bacteria</taxon>
        <taxon>Pseudomonadati</taxon>
        <taxon>Pseudomonadota</taxon>
        <taxon>Gammaproteobacteria</taxon>
        <taxon>Alteromonadales</taxon>
        <taxon>Shewanellaceae</taxon>
        <taxon>Shewanella</taxon>
    </lineage>
</organism>
<sequence>MTLTIGDLKEMIRLYDDDTEIFFGGLDFYRLKMRGDKLVQVEFNQTVYKENETGNVIVENHNQL</sequence>
<protein>
    <submittedName>
        <fullName evidence="1">Uncharacterized protein</fullName>
    </submittedName>
</protein>
<dbReference type="RefSeq" id="WP_160054218.1">
    <property type="nucleotide sequence ID" value="NZ_BMQX01000012.1"/>
</dbReference>
<accession>A0ABQ2RC11</accession>
<keyword evidence="2" id="KW-1185">Reference proteome</keyword>
<evidence type="ECO:0000313" key="1">
    <source>
        <dbReference type="EMBL" id="GGQ19074.1"/>
    </source>
</evidence>
<evidence type="ECO:0000313" key="2">
    <source>
        <dbReference type="Proteomes" id="UP000619118"/>
    </source>
</evidence>
<name>A0ABQ2RC11_9GAMM</name>
<comment type="caution">
    <text evidence="1">The sequence shown here is derived from an EMBL/GenBank/DDBJ whole genome shotgun (WGS) entry which is preliminary data.</text>
</comment>
<proteinExistence type="predicted"/>
<gene>
    <name evidence="1" type="ORF">GCM10009411_19140</name>
</gene>
<dbReference type="EMBL" id="BMQX01000012">
    <property type="protein sequence ID" value="GGQ19074.1"/>
    <property type="molecule type" value="Genomic_DNA"/>
</dbReference>